<keyword evidence="8" id="KW-1185">Reference proteome</keyword>
<accession>A0A7J7LKA8</accession>
<sequence length="117" mass="11854">MASFLTKLTCVMLACMVISAPFAAEAAITCGTVVSKLAPCITFLRSGGLIPSGCCSGVQALNGLAKTTLDRKIACGCLKTAAASYNVNSANAAALPGKCGVRIPYKISTSTDCSKVQ</sequence>
<protein>
    <recommendedName>
        <fullName evidence="4">Non-specific lipid-transfer protein</fullName>
    </recommendedName>
</protein>
<comment type="function">
    <text evidence="4">Plant non-specific lipid-transfer proteins transfer phospholipids as well as galactolipids across membranes. May play a role in wax or cutin deposition in the cell walls of expanding epidermal cells and certain secretory tissues.</text>
</comment>
<keyword evidence="5" id="KW-0732">Signal</keyword>
<proteinExistence type="inferred from homology"/>
<dbReference type="PROSITE" id="PS00597">
    <property type="entry name" value="PLANT_LTP"/>
    <property type="match status" value="1"/>
</dbReference>
<evidence type="ECO:0000256" key="2">
    <source>
        <dbReference type="ARBA" id="ARBA00022448"/>
    </source>
</evidence>
<dbReference type="PRINTS" id="PR00382">
    <property type="entry name" value="LIPIDTRNSFER"/>
</dbReference>
<dbReference type="InterPro" id="IPR000528">
    <property type="entry name" value="Plant_nsLTP"/>
</dbReference>
<dbReference type="InterPro" id="IPR016140">
    <property type="entry name" value="Bifunc_inhib/LTP/seed_store"/>
</dbReference>
<dbReference type="PANTHER" id="PTHR33076">
    <property type="entry name" value="NON-SPECIFIC LIPID-TRANSFER PROTEIN 2-RELATED"/>
    <property type="match status" value="1"/>
</dbReference>
<comment type="similarity">
    <text evidence="1 4">Belongs to the plant LTP family.</text>
</comment>
<evidence type="ECO:0000256" key="4">
    <source>
        <dbReference type="RuleBase" id="RU000628"/>
    </source>
</evidence>
<dbReference type="OrthoDB" id="1890443at2759"/>
<dbReference type="Gene3D" id="1.10.110.10">
    <property type="entry name" value="Plant lipid-transfer and hydrophobic proteins"/>
    <property type="match status" value="1"/>
</dbReference>
<feature type="chain" id="PRO_5029685464" description="Non-specific lipid-transfer protein" evidence="5">
    <location>
        <begin position="27"/>
        <end position="117"/>
    </location>
</feature>
<evidence type="ECO:0000313" key="8">
    <source>
        <dbReference type="Proteomes" id="UP000541444"/>
    </source>
</evidence>
<keyword evidence="4" id="KW-0446">Lipid-binding</keyword>
<evidence type="ECO:0000259" key="6">
    <source>
        <dbReference type="SMART" id="SM00499"/>
    </source>
</evidence>
<feature type="signal peptide" evidence="5">
    <location>
        <begin position="1"/>
        <end position="26"/>
    </location>
</feature>
<organism evidence="7 8">
    <name type="scientific">Kingdonia uniflora</name>
    <dbReference type="NCBI Taxonomy" id="39325"/>
    <lineage>
        <taxon>Eukaryota</taxon>
        <taxon>Viridiplantae</taxon>
        <taxon>Streptophyta</taxon>
        <taxon>Embryophyta</taxon>
        <taxon>Tracheophyta</taxon>
        <taxon>Spermatophyta</taxon>
        <taxon>Magnoliopsida</taxon>
        <taxon>Ranunculales</taxon>
        <taxon>Circaeasteraceae</taxon>
        <taxon>Kingdonia</taxon>
    </lineage>
</organism>
<comment type="caution">
    <text evidence="7">The sequence shown here is derived from an EMBL/GenBank/DDBJ whole genome shotgun (WGS) entry which is preliminary data.</text>
</comment>
<keyword evidence="2 4" id="KW-0813">Transport</keyword>
<name>A0A7J7LKA8_9MAGN</name>
<dbReference type="SMART" id="SM00499">
    <property type="entry name" value="AAI"/>
    <property type="match status" value="1"/>
</dbReference>
<dbReference type="InterPro" id="IPR036312">
    <property type="entry name" value="Bifun_inhib/LTP/seed_sf"/>
</dbReference>
<dbReference type="SUPFAM" id="SSF47699">
    <property type="entry name" value="Bifunctional inhibitor/lipid-transfer protein/seed storage 2S albumin"/>
    <property type="match status" value="1"/>
</dbReference>
<dbReference type="GO" id="GO:0008289">
    <property type="term" value="F:lipid binding"/>
    <property type="evidence" value="ECO:0007669"/>
    <property type="project" value="UniProtKB-KW"/>
</dbReference>
<reference evidence="7 8" key="1">
    <citation type="journal article" date="2020" name="IScience">
        <title>Genome Sequencing of the Endangered Kingdonia uniflora (Circaeasteraceae, Ranunculales) Reveals Potential Mechanisms of Evolutionary Specialization.</title>
        <authorList>
            <person name="Sun Y."/>
            <person name="Deng T."/>
            <person name="Zhang A."/>
            <person name="Moore M.J."/>
            <person name="Landis J.B."/>
            <person name="Lin N."/>
            <person name="Zhang H."/>
            <person name="Zhang X."/>
            <person name="Huang J."/>
            <person name="Zhang X."/>
            <person name="Sun H."/>
            <person name="Wang H."/>
        </authorList>
    </citation>
    <scope>NUCLEOTIDE SEQUENCE [LARGE SCALE GENOMIC DNA]</scope>
    <source>
        <strain evidence="7">TB1705</strain>
        <tissue evidence="7">Leaf</tissue>
    </source>
</reference>
<evidence type="ECO:0000256" key="5">
    <source>
        <dbReference type="SAM" id="SignalP"/>
    </source>
</evidence>
<evidence type="ECO:0000256" key="1">
    <source>
        <dbReference type="ARBA" id="ARBA00009748"/>
    </source>
</evidence>
<gene>
    <name evidence="7" type="ORF">GIB67_041145</name>
</gene>
<dbReference type="GO" id="GO:0006869">
    <property type="term" value="P:lipid transport"/>
    <property type="evidence" value="ECO:0007669"/>
    <property type="project" value="InterPro"/>
</dbReference>
<dbReference type="EMBL" id="JACGCM010002221">
    <property type="protein sequence ID" value="KAF6143077.1"/>
    <property type="molecule type" value="Genomic_DNA"/>
</dbReference>
<dbReference type="Pfam" id="PF00234">
    <property type="entry name" value="Tryp_alpha_amyl"/>
    <property type="match status" value="1"/>
</dbReference>
<feature type="domain" description="Bifunctional inhibitor/plant lipid transfer protein/seed storage helical" evidence="6">
    <location>
        <begin position="30"/>
        <end position="113"/>
    </location>
</feature>
<evidence type="ECO:0000256" key="3">
    <source>
        <dbReference type="ARBA" id="ARBA00023157"/>
    </source>
</evidence>
<keyword evidence="3" id="KW-1015">Disulfide bond</keyword>
<dbReference type="CDD" id="cd01960">
    <property type="entry name" value="nsLTP1"/>
    <property type="match status" value="1"/>
</dbReference>
<evidence type="ECO:0000313" key="7">
    <source>
        <dbReference type="EMBL" id="KAF6143077.1"/>
    </source>
</evidence>
<dbReference type="AlphaFoldDB" id="A0A7J7LKA8"/>
<dbReference type="Proteomes" id="UP000541444">
    <property type="component" value="Unassembled WGS sequence"/>
</dbReference>
<dbReference type="FunFam" id="1.10.110.10:FF:000002">
    <property type="entry name" value="Non-specific lipid-transfer protein"/>
    <property type="match status" value="1"/>
</dbReference>